<keyword evidence="2" id="KW-1133">Transmembrane helix</keyword>
<feature type="transmembrane region" description="Helical" evidence="2">
    <location>
        <begin position="70"/>
        <end position="91"/>
    </location>
</feature>
<keyword evidence="2" id="KW-0472">Membrane</keyword>
<name>A0A9W6KNX6_9ACTN</name>
<gene>
    <name evidence="3" type="ORF">GCM10017581_045260</name>
</gene>
<dbReference type="Proteomes" id="UP001143480">
    <property type="component" value="Unassembled WGS sequence"/>
</dbReference>
<dbReference type="EMBL" id="BSFP01000026">
    <property type="protein sequence ID" value="GLL02784.1"/>
    <property type="molecule type" value="Genomic_DNA"/>
</dbReference>
<evidence type="ECO:0000313" key="4">
    <source>
        <dbReference type="Proteomes" id="UP001143480"/>
    </source>
</evidence>
<proteinExistence type="predicted"/>
<feature type="compositionally biased region" description="Basic and acidic residues" evidence="1">
    <location>
        <begin position="33"/>
        <end position="45"/>
    </location>
</feature>
<dbReference type="RefSeq" id="WP_271189401.1">
    <property type="nucleotide sequence ID" value="NZ_BSFP01000026.1"/>
</dbReference>
<sequence>MQPWQQAHQQAAQRAHNQAAQHAQQAHQHAARQHQDSSRRFRDNGHPYPVNTDYRPRTAVGRFAAGVFKVIGALFALAVVAFIATIAYLIITGR</sequence>
<feature type="compositionally biased region" description="Low complexity" evidence="1">
    <location>
        <begin position="1"/>
        <end position="28"/>
    </location>
</feature>
<organism evidence="3 4">
    <name type="scientific">Dactylosporangium matsuzakiense</name>
    <dbReference type="NCBI Taxonomy" id="53360"/>
    <lineage>
        <taxon>Bacteria</taxon>
        <taxon>Bacillati</taxon>
        <taxon>Actinomycetota</taxon>
        <taxon>Actinomycetes</taxon>
        <taxon>Micromonosporales</taxon>
        <taxon>Micromonosporaceae</taxon>
        <taxon>Dactylosporangium</taxon>
    </lineage>
</organism>
<keyword evidence="2" id="KW-0812">Transmembrane</keyword>
<dbReference type="AlphaFoldDB" id="A0A9W6KNX6"/>
<keyword evidence="4" id="KW-1185">Reference proteome</keyword>
<evidence type="ECO:0000256" key="2">
    <source>
        <dbReference type="SAM" id="Phobius"/>
    </source>
</evidence>
<evidence type="ECO:0000313" key="3">
    <source>
        <dbReference type="EMBL" id="GLL02784.1"/>
    </source>
</evidence>
<feature type="region of interest" description="Disordered" evidence="1">
    <location>
        <begin position="1"/>
        <end position="54"/>
    </location>
</feature>
<protein>
    <submittedName>
        <fullName evidence="3">Uncharacterized protein</fullName>
    </submittedName>
</protein>
<evidence type="ECO:0000256" key="1">
    <source>
        <dbReference type="SAM" id="MobiDB-lite"/>
    </source>
</evidence>
<accession>A0A9W6KNX6</accession>
<reference evidence="3" key="2">
    <citation type="submission" date="2023-01" db="EMBL/GenBank/DDBJ databases">
        <authorList>
            <person name="Sun Q."/>
            <person name="Evtushenko L."/>
        </authorList>
    </citation>
    <scope>NUCLEOTIDE SEQUENCE</scope>
    <source>
        <strain evidence="3">VKM Ac-1321</strain>
    </source>
</reference>
<comment type="caution">
    <text evidence="3">The sequence shown here is derived from an EMBL/GenBank/DDBJ whole genome shotgun (WGS) entry which is preliminary data.</text>
</comment>
<reference evidence="3" key="1">
    <citation type="journal article" date="2014" name="Int. J. Syst. Evol. Microbiol.">
        <title>Complete genome sequence of Corynebacterium casei LMG S-19264T (=DSM 44701T), isolated from a smear-ripened cheese.</title>
        <authorList>
            <consortium name="US DOE Joint Genome Institute (JGI-PGF)"/>
            <person name="Walter F."/>
            <person name="Albersmeier A."/>
            <person name="Kalinowski J."/>
            <person name="Ruckert C."/>
        </authorList>
    </citation>
    <scope>NUCLEOTIDE SEQUENCE</scope>
    <source>
        <strain evidence="3">VKM Ac-1321</strain>
    </source>
</reference>